<gene>
    <name evidence="1" type="ORF">AR9_g184</name>
</gene>
<dbReference type="KEGG" id="vg:29058902"/>
<evidence type="ECO:0000313" key="1">
    <source>
        <dbReference type="EMBL" id="AMS01268.1"/>
    </source>
</evidence>
<proteinExistence type="predicted"/>
<dbReference type="GeneID" id="29058902"/>
<dbReference type="Proteomes" id="UP000202618">
    <property type="component" value="Segment"/>
</dbReference>
<dbReference type="RefSeq" id="YP_009283088.1">
    <property type="nucleotide sequence ID" value="NC_031039.1"/>
</dbReference>
<organism evidence="1 2">
    <name type="scientific">Bacillus phage AR9</name>
    <dbReference type="NCBI Taxonomy" id="1815509"/>
    <lineage>
        <taxon>Viruses</taxon>
        <taxon>Duplodnaviria</taxon>
        <taxon>Heunggongvirae</taxon>
        <taxon>Uroviricota</taxon>
        <taxon>Caudoviricetes</taxon>
        <taxon>Takahashivirus</taxon>
        <taxon>Bacillus phage PBS1</taxon>
    </lineage>
</organism>
<dbReference type="EMBL" id="KU878088">
    <property type="protein sequence ID" value="AMS01268.1"/>
    <property type="molecule type" value="Genomic_DNA"/>
</dbReference>
<sequence>MKTTITAEELVQAYKKTGIKPINKVYVNPVINCGCALSVLSINNSNGNLSLSKINAIRDTEELEKIFRDKIGLDPSYNIDAFMDGFDCIMSGKMDTKEWNEGYKCANIVKEEFSINDLSQGV</sequence>
<reference evidence="1 2" key="1">
    <citation type="journal article" date="2016" name="Virology">
        <title>The genome of AR9, a giant transducing Bacillus phage encoding two multisubunit RNA polymerases.</title>
        <authorList>
            <person name="Lavysh D."/>
            <person name="Sokolova M."/>
            <person name="Minakhin L."/>
            <person name="Yakunina M."/>
            <person name="Artamonova T."/>
            <person name="Kozyavkin S."/>
            <person name="Makarova K.S."/>
            <person name="Koonin E.V."/>
            <person name="Severinov K."/>
        </authorList>
    </citation>
    <scope>NUCLEOTIDE SEQUENCE [LARGE SCALE GENOMIC DNA]</scope>
</reference>
<protein>
    <submittedName>
        <fullName evidence="1">Uncharacterized protein</fullName>
    </submittedName>
</protein>
<name>A0A172JI89_BPPB1</name>
<evidence type="ECO:0000313" key="2">
    <source>
        <dbReference type="Proteomes" id="UP000202618"/>
    </source>
</evidence>
<accession>A0A172JI89</accession>